<keyword evidence="2" id="KW-1185">Reference proteome</keyword>
<organism evidence="1 2">
    <name type="scientific">Kitasatospora acidiphila</name>
    <dbReference type="NCBI Taxonomy" id="2567942"/>
    <lineage>
        <taxon>Bacteria</taxon>
        <taxon>Bacillati</taxon>
        <taxon>Actinomycetota</taxon>
        <taxon>Actinomycetes</taxon>
        <taxon>Kitasatosporales</taxon>
        <taxon>Streptomycetaceae</taxon>
        <taxon>Kitasatospora</taxon>
    </lineage>
</organism>
<protein>
    <recommendedName>
        <fullName evidence="3">VOC domain-containing protein</fullName>
    </recommendedName>
</protein>
<proteinExistence type="predicted"/>
<evidence type="ECO:0000313" key="1">
    <source>
        <dbReference type="EMBL" id="TQF07235.1"/>
    </source>
</evidence>
<dbReference type="Gene3D" id="3.10.180.10">
    <property type="entry name" value="2,3-Dihydroxybiphenyl 1,2-Dioxygenase, domain 1"/>
    <property type="match status" value="1"/>
</dbReference>
<accession>A0A540WDY4</accession>
<dbReference type="AlphaFoldDB" id="A0A540WDY4"/>
<reference evidence="1 2" key="1">
    <citation type="submission" date="2019-06" db="EMBL/GenBank/DDBJ databases">
        <title>Description of Kitasatospora acidophila sp. nov. isolated from pine grove soil, and reclassification of Streptomyces novaecaesareae to Kitasatospora novaeceasareae comb. nov.</title>
        <authorList>
            <person name="Kim M.J."/>
        </authorList>
    </citation>
    <scope>NUCLEOTIDE SEQUENCE [LARGE SCALE GENOMIC DNA]</scope>
    <source>
        <strain evidence="1 2">MMS16-CNU292</strain>
    </source>
</reference>
<sequence>MPALATLARIYVDDLDAALPTFTALAGEPPQLRFGYRGLELARVGGFLLIAGPPEALAPYRDTHATVLVGSLDEILDSGTVLDGPNEVPTGRNATLRHPGGAVIEYVEFASA</sequence>
<name>A0A540WDY4_9ACTN</name>
<dbReference type="Proteomes" id="UP000319103">
    <property type="component" value="Unassembled WGS sequence"/>
</dbReference>
<dbReference type="SUPFAM" id="SSF54593">
    <property type="entry name" value="Glyoxalase/Bleomycin resistance protein/Dihydroxybiphenyl dioxygenase"/>
    <property type="match status" value="1"/>
</dbReference>
<dbReference type="EMBL" id="VIGB01000003">
    <property type="protein sequence ID" value="TQF07235.1"/>
    <property type="molecule type" value="Genomic_DNA"/>
</dbReference>
<dbReference type="OrthoDB" id="1492945at2"/>
<dbReference type="InterPro" id="IPR029068">
    <property type="entry name" value="Glyas_Bleomycin-R_OHBP_Dase"/>
</dbReference>
<gene>
    <name evidence="1" type="ORF">E6W39_09555</name>
</gene>
<evidence type="ECO:0008006" key="3">
    <source>
        <dbReference type="Google" id="ProtNLM"/>
    </source>
</evidence>
<evidence type="ECO:0000313" key="2">
    <source>
        <dbReference type="Proteomes" id="UP000319103"/>
    </source>
</evidence>
<comment type="caution">
    <text evidence="1">The sequence shown here is derived from an EMBL/GenBank/DDBJ whole genome shotgun (WGS) entry which is preliminary data.</text>
</comment>